<proteinExistence type="inferred from homology"/>
<dbReference type="Gene3D" id="2.170.130.10">
    <property type="entry name" value="TonB-dependent receptor, plug domain"/>
    <property type="match status" value="1"/>
</dbReference>
<dbReference type="Gene3D" id="2.40.170.20">
    <property type="entry name" value="TonB-dependent receptor, beta-barrel domain"/>
    <property type="match status" value="1"/>
</dbReference>
<dbReference type="Pfam" id="PF07715">
    <property type="entry name" value="Plug"/>
    <property type="match status" value="1"/>
</dbReference>
<keyword evidence="5 7" id="KW-0472">Membrane</keyword>
<comment type="subcellular location">
    <subcellularLocation>
        <location evidence="1 7">Cell outer membrane</location>
        <topology evidence="1 7">Multi-pass membrane protein</topology>
    </subcellularLocation>
</comment>
<dbReference type="RefSeq" id="WP_091212017.1">
    <property type="nucleotide sequence ID" value="NZ_FOCL01000005.1"/>
</dbReference>
<sequence>MKKNLLVLLMLYAFNLMCPSSYKALAQSRQSLETALKKVENVYGAKFVYEKNLLDNKVTSYQVRDKGDVPIEKVLKELLYPQGFLFLYVEKNYYTIIKDSRDKTQLQDNTVQSVVNLKDGRRTVYGRVVDEKGIPLPGVSVIPDGTHAGVSTSSDGTYSVTFDPQIQNIRFSFVGMATQIIPATTDKINVTMAIEANGLKEVQILSTGYEKIPKDRATGSFGYINAKEIEKTPSINLMERLQGKIAGVKFDTRNNTIQIRGQNNYGTSGAQGPLIVVDGFPLISEQSGDTQALTKLGNNTTSVSSVISRINPSDIESITFLKDAAAASIWGAKAANGVVVIETKRGSKKATTVNFGSAVSVSAPADLSQLNTMNSAQYIGLEQELFNKGFVTDPASWSTGYYKFNPNQNTSDALEWMFRVNRGTATASQRDSALAKLAGNNNYAQIKKYLLQKAITQQYNISLSGGGDNTTYYVSANFTNDRPVYKSNFSRSYNITSNTSTDFFNKRVTVTTGLNFNSTYSKANLAAATALGKSIYGLRPYDMLVDGNGNNINRYIQFRPNVIDSLTNKGYLPWTYNAIDELNYSNIITKENRVRANAGIKVKVFDWLDVNALGQYQNNISDLSNEDELNSYNTRTLLNTATSSLANGNLVYGIPLGGVLRSTNYSGYDYSFRGLLSAHKIWDNIHQLNVIAGAEIRETNSKSYGQTRYGYDDLTGISQTVNPTTYYQTIYPYQSYIGAADNIITRSKKRYLSYYSNAGYTLLDKYTASASVRFEDYTMLGVSAKDRGKPLYSGGLKWNVKREKFMEPVGVISDLDLRLTLGTGGTIPSTGYNSTVISINGTDYYTGKPYASVSSPQDSQLSWETTRQWNEGIDLGLFNNRLNLTVDVYSKKSFGILYNMPYNATYGWSTLLRNAGTLSSHGVDVTIAGSPVNHKDWGWNSNLTFAYNTNKVTDSRLTQSTSVSIVSSSTPTVGYPTDYLFVYRWAGLDNTGQSQIYDKTGKVISSTISSNAAGLTSADLKYAGRKSPPYFGGWSNDFRYQNFTLNVMMNYYFGAKFLKYSVGNYPTYVGTYLGVIGTQADLANRWEQPGDEAKTNVPGLSGINSNSITRYQYSDALVRSADHIRLTQLSLAYNIPANLLMRTPFKSLSASFSARNLGIIWRKNKDGIDPDYVTTNSYNNLPPAKNFVLGFNASF</sequence>
<evidence type="ECO:0000313" key="11">
    <source>
        <dbReference type="Proteomes" id="UP000198942"/>
    </source>
</evidence>
<name>A0A1H8LN07_9SPHI</name>
<dbReference type="Pfam" id="PF13715">
    <property type="entry name" value="CarbopepD_reg_2"/>
    <property type="match status" value="1"/>
</dbReference>
<dbReference type="OrthoDB" id="9768177at2"/>
<accession>A0A1H8LN07</accession>
<keyword evidence="2 7" id="KW-0813">Transport</keyword>
<dbReference type="InterPro" id="IPR036942">
    <property type="entry name" value="Beta-barrel_TonB_sf"/>
</dbReference>
<keyword evidence="11" id="KW-1185">Reference proteome</keyword>
<dbReference type="NCBIfam" id="TIGR04057">
    <property type="entry name" value="SusC_RagA_signa"/>
    <property type="match status" value="1"/>
</dbReference>
<dbReference type="SUPFAM" id="SSF49464">
    <property type="entry name" value="Carboxypeptidase regulatory domain-like"/>
    <property type="match status" value="1"/>
</dbReference>
<dbReference type="Gene3D" id="2.60.40.1120">
    <property type="entry name" value="Carboxypeptidase-like, regulatory domain"/>
    <property type="match status" value="1"/>
</dbReference>
<keyword evidence="8" id="KW-0732">Signal</keyword>
<evidence type="ECO:0000259" key="9">
    <source>
        <dbReference type="Pfam" id="PF07715"/>
    </source>
</evidence>
<dbReference type="InterPro" id="IPR008969">
    <property type="entry name" value="CarboxyPept-like_regulatory"/>
</dbReference>
<dbReference type="PROSITE" id="PS52016">
    <property type="entry name" value="TONB_DEPENDENT_REC_3"/>
    <property type="match status" value="1"/>
</dbReference>
<evidence type="ECO:0000256" key="4">
    <source>
        <dbReference type="ARBA" id="ARBA00022692"/>
    </source>
</evidence>
<evidence type="ECO:0000256" key="5">
    <source>
        <dbReference type="ARBA" id="ARBA00023136"/>
    </source>
</evidence>
<dbReference type="InterPro" id="IPR037066">
    <property type="entry name" value="Plug_dom_sf"/>
</dbReference>
<dbReference type="InterPro" id="IPR012910">
    <property type="entry name" value="Plug_dom"/>
</dbReference>
<evidence type="ECO:0000256" key="7">
    <source>
        <dbReference type="PROSITE-ProRule" id="PRU01360"/>
    </source>
</evidence>
<dbReference type="EMBL" id="FOCL01000005">
    <property type="protein sequence ID" value="SEO06218.1"/>
    <property type="molecule type" value="Genomic_DNA"/>
</dbReference>
<evidence type="ECO:0000313" key="10">
    <source>
        <dbReference type="EMBL" id="SEO06218.1"/>
    </source>
</evidence>
<comment type="similarity">
    <text evidence="7">Belongs to the TonB-dependent receptor family.</text>
</comment>
<dbReference type="GO" id="GO:0009279">
    <property type="term" value="C:cell outer membrane"/>
    <property type="evidence" value="ECO:0007669"/>
    <property type="project" value="UniProtKB-SubCell"/>
</dbReference>
<dbReference type="AlphaFoldDB" id="A0A1H8LN07"/>
<keyword evidence="4 7" id="KW-0812">Transmembrane</keyword>
<dbReference type="InterPro" id="IPR023996">
    <property type="entry name" value="TonB-dep_OMP_SusC/RagA"/>
</dbReference>
<evidence type="ECO:0000256" key="8">
    <source>
        <dbReference type="SAM" id="SignalP"/>
    </source>
</evidence>
<feature type="signal peptide" evidence="8">
    <location>
        <begin position="1"/>
        <end position="26"/>
    </location>
</feature>
<dbReference type="InterPro" id="IPR023997">
    <property type="entry name" value="TonB-dep_OMP_SusC/RagA_CS"/>
</dbReference>
<evidence type="ECO:0000256" key="1">
    <source>
        <dbReference type="ARBA" id="ARBA00004571"/>
    </source>
</evidence>
<evidence type="ECO:0000256" key="6">
    <source>
        <dbReference type="ARBA" id="ARBA00023237"/>
    </source>
</evidence>
<gene>
    <name evidence="10" type="ORF">SAMN05192574_105162</name>
</gene>
<dbReference type="InterPro" id="IPR039426">
    <property type="entry name" value="TonB-dep_rcpt-like"/>
</dbReference>
<feature type="chain" id="PRO_5011766298" evidence="8">
    <location>
        <begin position="27"/>
        <end position="1195"/>
    </location>
</feature>
<organism evidence="10 11">
    <name type="scientific">Mucilaginibacter gossypiicola</name>
    <dbReference type="NCBI Taxonomy" id="551995"/>
    <lineage>
        <taxon>Bacteria</taxon>
        <taxon>Pseudomonadati</taxon>
        <taxon>Bacteroidota</taxon>
        <taxon>Sphingobacteriia</taxon>
        <taxon>Sphingobacteriales</taxon>
        <taxon>Sphingobacteriaceae</taxon>
        <taxon>Mucilaginibacter</taxon>
    </lineage>
</organism>
<protein>
    <submittedName>
        <fullName evidence="10">TonB-linked outer membrane protein, SusC/RagA family</fullName>
    </submittedName>
</protein>
<reference evidence="11" key="1">
    <citation type="submission" date="2016-10" db="EMBL/GenBank/DDBJ databases">
        <authorList>
            <person name="Varghese N."/>
            <person name="Submissions S."/>
        </authorList>
    </citation>
    <scope>NUCLEOTIDE SEQUENCE [LARGE SCALE GENOMIC DNA]</scope>
    <source>
        <strain evidence="11">Gh-48</strain>
    </source>
</reference>
<evidence type="ECO:0000256" key="2">
    <source>
        <dbReference type="ARBA" id="ARBA00022448"/>
    </source>
</evidence>
<evidence type="ECO:0000256" key="3">
    <source>
        <dbReference type="ARBA" id="ARBA00022452"/>
    </source>
</evidence>
<dbReference type="NCBIfam" id="TIGR04056">
    <property type="entry name" value="OMP_RagA_SusC"/>
    <property type="match status" value="1"/>
</dbReference>
<keyword evidence="3 7" id="KW-1134">Transmembrane beta strand</keyword>
<feature type="domain" description="TonB-dependent receptor plug" evidence="9">
    <location>
        <begin position="215"/>
        <end position="338"/>
    </location>
</feature>
<dbReference type="SUPFAM" id="SSF56935">
    <property type="entry name" value="Porins"/>
    <property type="match status" value="1"/>
</dbReference>
<keyword evidence="6 7" id="KW-0998">Cell outer membrane</keyword>
<dbReference type="STRING" id="551995.SAMN05192574_105162"/>
<dbReference type="Proteomes" id="UP000198942">
    <property type="component" value="Unassembled WGS sequence"/>
</dbReference>